<dbReference type="eggNOG" id="COG2226">
    <property type="taxonomic scope" value="Bacteria"/>
</dbReference>
<dbReference type="STRING" id="240292.Ava_3797"/>
<dbReference type="HOGENOM" id="CLU_859865_0_0_3"/>
<evidence type="ECO:0000313" key="3">
    <source>
        <dbReference type="Proteomes" id="UP000002533"/>
    </source>
</evidence>
<dbReference type="DNASU" id="3678767"/>
<gene>
    <name evidence="2" type="ordered locus">Ava_3797</name>
</gene>
<evidence type="ECO:0000259" key="1">
    <source>
        <dbReference type="Pfam" id="PF08241"/>
    </source>
</evidence>
<dbReference type="AlphaFoldDB" id="Q3M6I4"/>
<dbReference type="Gene3D" id="3.40.50.150">
    <property type="entry name" value="Vaccinia Virus protein VP39"/>
    <property type="match status" value="1"/>
</dbReference>
<dbReference type="SUPFAM" id="SSF53335">
    <property type="entry name" value="S-adenosyl-L-methionine-dependent methyltransferases"/>
    <property type="match status" value="1"/>
</dbReference>
<dbReference type="EMBL" id="CP000117">
    <property type="protein sequence ID" value="ABA23402.1"/>
    <property type="molecule type" value="Genomic_DNA"/>
</dbReference>
<dbReference type="GO" id="GO:0008757">
    <property type="term" value="F:S-adenosylmethionine-dependent methyltransferase activity"/>
    <property type="evidence" value="ECO:0007669"/>
    <property type="project" value="InterPro"/>
</dbReference>
<dbReference type="PANTHER" id="PTHR43591">
    <property type="entry name" value="METHYLTRANSFERASE"/>
    <property type="match status" value="1"/>
</dbReference>
<dbReference type="Proteomes" id="UP000002533">
    <property type="component" value="Chromosome"/>
</dbReference>
<sequence>MIGLNCKPLYIENAENQLYNPTLNIKTTMTYLETAAQFYSEVAQTPQVGLCCVQSTPLQLPGLKIPLSMQEMNYGCGTTVHPTELGKQPTVLYVGVGGGLEALQFAYFSRRPGAVIAVDPVAAMREAAARNLEMALTDNPWFESSFVEIREGDAFNLPVADGSVDIVAQNCLFNIFEPEDLTRALKEAYRVLKCGGRLQMSDPIATSPIPAHLQQDERLRAMCLSGALTYEEYTQRIIDAGFGQIEIRARRPYRLLDSQTYNLETHLLLESLDSVSFKVPIPEDGACIFTGKTAIYAGCEDFFDDKAGHILQRGIPATVCDKTAAKLATVKPKEVIITDSTWHYNGGGCC</sequence>
<organism evidence="2 3">
    <name type="scientific">Trichormus variabilis (strain ATCC 29413 / PCC 7937)</name>
    <name type="common">Anabaena variabilis</name>
    <dbReference type="NCBI Taxonomy" id="240292"/>
    <lineage>
        <taxon>Bacteria</taxon>
        <taxon>Bacillati</taxon>
        <taxon>Cyanobacteriota</taxon>
        <taxon>Cyanophyceae</taxon>
        <taxon>Nostocales</taxon>
        <taxon>Nostocaceae</taxon>
        <taxon>Trichormus</taxon>
    </lineage>
</organism>
<dbReference type="CDD" id="cd02440">
    <property type="entry name" value="AdoMet_MTases"/>
    <property type="match status" value="1"/>
</dbReference>
<accession>Q3M6I4</accession>
<evidence type="ECO:0000313" key="2">
    <source>
        <dbReference type="EMBL" id="ABA23402.1"/>
    </source>
</evidence>
<proteinExistence type="predicted"/>
<reference evidence="3" key="1">
    <citation type="journal article" date="2014" name="Stand. Genomic Sci.">
        <title>Complete genome sequence of Anabaena variabilis ATCC 29413.</title>
        <authorList>
            <person name="Thiel T."/>
            <person name="Pratte B.S."/>
            <person name="Zhong J."/>
            <person name="Goodwin L."/>
            <person name="Copeland A."/>
            <person name="Lucas S."/>
            <person name="Han C."/>
            <person name="Pitluck S."/>
            <person name="Land M.L."/>
            <person name="Kyrpides N.C."/>
            <person name="Woyke T."/>
        </authorList>
    </citation>
    <scope>NUCLEOTIDE SEQUENCE [LARGE SCALE GENOMIC DNA]</scope>
    <source>
        <strain evidence="3">ATCC 29413 / PCC 7937</strain>
    </source>
</reference>
<feature type="domain" description="Methyltransferase type 11" evidence="1">
    <location>
        <begin position="92"/>
        <end position="198"/>
    </location>
</feature>
<dbReference type="KEGG" id="ava:Ava_3797"/>
<dbReference type="Pfam" id="PF08241">
    <property type="entry name" value="Methyltransf_11"/>
    <property type="match status" value="1"/>
</dbReference>
<dbReference type="InterPro" id="IPR029063">
    <property type="entry name" value="SAM-dependent_MTases_sf"/>
</dbReference>
<name>Q3M6I4_TRIV2</name>
<dbReference type="InterPro" id="IPR013216">
    <property type="entry name" value="Methyltransf_11"/>
</dbReference>
<protein>
    <recommendedName>
        <fullName evidence="1">Methyltransferase type 11 domain-containing protein</fullName>
    </recommendedName>
</protein>
<dbReference type="NCBIfam" id="NF038099">
    <property type="entry name" value="AsSugarArsM"/>
    <property type="match status" value="1"/>
</dbReference>